<evidence type="ECO:0000313" key="6">
    <source>
        <dbReference type="Proteomes" id="UP000095651"/>
    </source>
</evidence>
<gene>
    <name evidence="5" type="primary">tetD_4</name>
    <name evidence="5" type="ORF">ERS852407_04692</name>
</gene>
<dbReference type="GO" id="GO:0043565">
    <property type="term" value="F:sequence-specific DNA binding"/>
    <property type="evidence" value="ECO:0007669"/>
    <property type="project" value="InterPro"/>
</dbReference>
<dbReference type="InterPro" id="IPR018060">
    <property type="entry name" value="HTH_AraC"/>
</dbReference>
<evidence type="ECO:0000256" key="1">
    <source>
        <dbReference type="ARBA" id="ARBA00023015"/>
    </source>
</evidence>
<dbReference type="SMART" id="SM00342">
    <property type="entry name" value="HTH_ARAC"/>
    <property type="match status" value="1"/>
</dbReference>
<sequence length="325" mass="36340">MHAWEAIEGALDFIEEHLQEDISTEALAQSAGLSPFYFQRLFKRLTGRPVLEYVKMRRLAMAASALADREKRILDVAVEYGFSSHAAFTRAFKEAYGISPEEYRKDWPMLNTCDKPELSMRYQLVDEGVPLIAGEIVLEIERRRLALPEAYLGMETAVEMKRQVPAGESTGIDVPGQLWKSFHEMKPSVDGLASDGPEMGMSHMADPEAGTFLYFAGALAEGDAEAAGIEAKTKSNSVAFSTSTLVKRELPVGEYLVCRIEAETFEKLVTIALDQAGKYLFGTWLPAHGLTTLPFSAEKYYRSNESDLYMEVWVMPLPVQEQESR</sequence>
<dbReference type="Gene3D" id="1.10.10.60">
    <property type="entry name" value="Homeodomain-like"/>
    <property type="match status" value="2"/>
</dbReference>
<dbReference type="Pfam" id="PF12833">
    <property type="entry name" value="HTH_18"/>
    <property type="match status" value="1"/>
</dbReference>
<dbReference type="InterPro" id="IPR011256">
    <property type="entry name" value="Reg_factor_effector_dom_sf"/>
</dbReference>
<organism evidence="5 6">
    <name type="scientific">Hungatella hathewayi</name>
    <dbReference type="NCBI Taxonomy" id="154046"/>
    <lineage>
        <taxon>Bacteria</taxon>
        <taxon>Bacillati</taxon>
        <taxon>Bacillota</taxon>
        <taxon>Clostridia</taxon>
        <taxon>Lachnospirales</taxon>
        <taxon>Lachnospiraceae</taxon>
        <taxon>Hungatella</taxon>
    </lineage>
</organism>
<keyword evidence="3" id="KW-0804">Transcription</keyword>
<dbReference type="InterPro" id="IPR020449">
    <property type="entry name" value="Tscrpt_reg_AraC-type_HTH"/>
</dbReference>
<dbReference type="GO" id="GO:0003700">
    <property type="term" value="F:DNA-binding transcription factor activity"/>
    <property type="evidence" value="ECO:0007669"/>
    <property type="project" value="InterPro"/>
</dbReference>
<proteinExistence type="predicted"/>
<dbReference type="PROSITE" id="PS01124">
    <property type="entry name" value="HTH_ARAC_FAMILY_2"/>
    <property type="match status" value="1"/>
</dbReference>
<dbReference type="PRINTS" id="PR00032">
    <property type="entry name" value="HTHARAC"/>
</dbReference>
<evidence type="ECO:0000256" key="2">
    <source>
        <dbReference type="ARBA" id="ARBA00023125"/>
    </source>
</evidence>
<dbReference type="SUPFAM" id="SSF46689">
    <property type="entry name" value="Homeodomain-like"/>
    <property type="match status" value="2"/>
</dbReference>
<dbReference type="Proteomes" id="UP000095651">
    <property type="component" value="Unassembled WGS sequence"/>
</dbReference>
<keyword evidence="1" id="KW-0805">Transcription regulation</keyword>
<protein>
    <submittedName>
        <fullName evidence="5">AraC family transcriptional regulator</fullName>
    </submittedName>
</protein>
<dbReference type="Gene3D" id="3.20.80.10">
    <property type="entry name" value="Regulatory factor, effector binding domain"/>
    <property type="match status" value="1"/>
</dbReference>
<feature type="domain" description="HTH araC/xylS-type" evidence="4">
    <location>
        <begin position="8"/>
        <end position="106"/>
    </location>
</feature>
<dbReference type="EMBL" id="CYZE01000016">
    <property type="protein sequence ID" value="CUP01238.1"/>
    <property type="molecule type" value="Genomic_DNA"/>
</dbReference>
<dbReference type="PANTHER" id="PTHR47504:SF5">
    <property type="entry name" value="RIGHT ORIGIN-BINDING PROTEIN"/>
    <property type="match status" value="1"/>
</dbReference>
<dbReference type="AlphaFoldDB" id="A0A174JUC5"/>
<dbReference type="InterPro" id="IPR050959">
    <property type="entry name" value="MarA-like"/>
</dbReference>
<dbReference type="PROSITE" id="PS00041">
    <property type="entry name" value="HTH_ARAC_FAMILY_1"/>
    <property type="match status" value="1"/>
</dbReference>
<keyword evidence="2" id="KW-0238">DNA-binding</keyword>
<evidence type="ECO:0000259" key="4">
    <source>
        <dbReference type="PROSITE" id="PS01124"/>
    </source>
</evidence>
<dbReference type="InterPro" id="IPR018062">
    <property type="entry name" value="HTH_AraC-typ_CS"/>
</dbReference>
<evidence type="ECO:0000256" key="3">
    <source>
        <dbReference type="ARBA" id="ARBA00023163"/>
    </source>
</evidence>
<dbReference type="InterPro" id="IPR009057">
    <property type="entry name" value="Homeodomain-like_sf"/>
</dbReference>
<dbReference type="RefSeq" id="WP_055658846.1">
    <property type="nucleotide sequence ID" value="NZ_CABIXC010000016.1"/>
</dbReference>
<dbReference type="PANTHER" id="PTHR47504">
    <property type="entry name" value="RIGHT ORIGIN-BINDING PROTEIN"/>
    <property type="match status" value="1"/>
</dbReference>
<evidence type="ECO:0000313" key="5">
    <source>
        <dbReference type="EMBL" id="CUP01238.1"/>
    </source>
</evidence>
<reference evidence="5 6" key="1">
    <citation type="submission" date="2015-09" db="EMBL/GenBank/DDBJ databases">
        <authorList>
            <consortium name="Pathogen Informatics"/>
        </authorList>
    </citation>
    <scope>NUCLEOTIDE SEQUENCE [LARGE SCALE GENOMIC DNA]</scope>
    <source>
        <strain evidence="5 6">2789STDY5608850</strain>
    </source>
</reference>
<name>A0A174JUC5_9FIRM</name>
<accession>A0A174JUC5</accession>